<dbReference type="SUPFAM" id="SSF52096">
    <property type="entry name" value="ClpP/crotonase"/>
    <property type="match status" value="1"/>
</dbReference>
<dbReference type="GO" id="GO:0016829">
    <property type="term" value="F:lyase activity"/>
    <property type="evidence" value="ECO:0007669"/>
    <property type="project" value="UniProtKB-KW"/>
</dbReference>
<reference evidence="3 4" key="1">
    <citation type="journal article" date="2016" name="Front. Microbiol.">
        <title>Genomic Resource of Rice Seed Associated Bacteria.</title>
        <authorList>
            <person name="Midha S."/>
            <person name="Bansal K."/>
            <person name="Sharma S."/>
            <person name="Kumar N."/>
            <person name="Patil P.P."/>
            <person name="Chaudhry V."/>
            <person name="Patil P.B."/>
        </authorList>
    </citation>
    <scope>NUCLEOTIDE SEQUENCE [LARGE SCALE GENOMIC DNA]</scope>
    <source>
        <strain evidence="3 4">NS331</strain>
    </source>
</reference>
<dbReference type="InterPro" id="IPR029045">
    <property type="entry name" value="ClpP/crotonase-like_dom_sf"/>
</dbReference>
<dbReference type="RefSeq" id="WP_193758124.1">
    <property type="nucleotide sequence ID" value="NZ_LDSL01000096.1"/>
</dbReference>
<dbReference type="PANTHER" id="PTHR11941">
    <property type="entry name" value="ENOYL-COA HYDRATASE-RELATED"/>
    <property type="match status" value="1"/>
</dbReference>
<dbReference type="PATRIC" id="fig|433924.3.peg.5195"/>
<accession>A0A147GRD6</accession>
<dbReference type="AlphaFoldDB" id="A0A147GRD6"/>
<keyword evidence="2" id="KW-0456">Lyase</keyword>
<organism evidence="3 4">
    <name type="scientific">Pseudacidovorax intermedius</name>
    <dbReference type="NCBI Taxonomy" id="433924"/>
    <lineage>
        <taxon>Bacteria</taxon>
        <taxon>Pseudomonadati</taxon>
        <taxon>Pseudomonadota</taxon>
        <taxon>Betaproteobacteria</taxon>
        <taxon>Burkholderiales</taxon>
        <taxon>Comamonadaceae</taxon>
        <taxon>Pseudacidovorax</taxon>
    </lineage>
</organism>
<dbReference type="InterPro" id="IPR001753">
    <property type="entry name" value="Enoyl-CoA_hydra/iso"/>
</dbReference>
<name>A0A147GRD6_9BURK</name>
<protein>
    <recommendedName>
        <fullName evidence="5">Enoyl-CoA hydratase</fullName>
    </recommendedName>
</protein>
<dbReference type="CDD" id="cd06558">
    <property type="entry name" value="crotonase-like"/>
    <property type="match status" value="1"/>
</dbReference>
<dbReference type="Gene3D" id="3.90.226.10">
    <property type="entry name" value="2-enoyl-CoA Hydratase, Chain A, domain 1"/>
    <property type="match status" value="1"/>
</dbReference>
<evidence type="ECO:0008006" key="5">
    <source>
        <dbReference type="Google" id="ProtNLM"/>
    </source>
</evidence>
<gene>
    <name evidence="3" type="ORF">NS331_15120</name>
</gene>
<evidence type="ECO:0000256" key="2">
    <source>
        <dbReference type="ARBA" id="ARBA00023239"/>
    </source>
</evidence>
<evidence type="ECO:0000256" key="1">
    <source>
        <dbReference type="ARBA" id="ARBA00005254"/>
    </source>
</evidence>
<evidence type="ECO:0000313" key="3">
    <source>
        <dbReference type="EMBL" id="KTT18937.1"/>
    </source>
</evidence>
<dbReference type="Proteomes" id="UP000072741">
    <property type="component" value="Unassembled WGS sequence"/>
</dbReference>
<dbReference type="EMBL" id="LDSL01000096">
    <property type="protein sequence ID" value="KTT18937.1"/>
    <property type="molecule type" value="Genomic_DNA"/>
</dbReference>
<dbReference type="PANTHER" id="PTHR11941:SF133">
    <property type="entry name" value="1,2-EPOXYPHENYLACETYL-COA ISOMERASE"/>
    <property type="match status" value="1"/>
</dbReference>
<proteinExistence type="inferred from homology"/>
<evidence type="ECO:0000313" key="4">
    <source>
        <dbReference type="Proteomes" id="UP000072741"/>
    </source>
</evidence>
<dbReference type="InterPro" id="IPR014748">
    <property type="entry name" value="Enoyl-CoA_hydra_C"/>
</dbReference>
<dbReference type="Gene3D" id="1.10.12.10">
    <property type="entry name" value="Lyase 2-enoyl-coa Hydratase, Chain A, domain 2"/>
    <property type="match status" value="1"/>
</dbReference>
<comment type="similarity">
    <text evidence="1">Belongs to the enoyl-CoA hydratase/isomerase family.</text>
</comment>
<dbReference type="GO" id="GO:0006635">
    <property type="term" value="P:fatty acid beta-oxidation"/>
    <property type="evidence" value="ECO:0007669"/>
    <property type="project" value="TreeGrafter"/>
</dbReference>
<keyword evidence="4" id="KW-1185">Reference proteome</keyword>
<comment type="caution">
    <text evidence="3">The sequence shown here is derived from an EMBL/GenBank/DDBJ whole genome shotgun (WGS) entry which is preliminary data.</text>
</comment>
<dbReference type="Pfam" id="PF00378">
    <property type="entry name" value="ECH_1"/>
    <property type="match status" value="1"/>
</dbReference>
<sequence length="259" mass="27998">MASPYLIQTVSDGVAHIELNRPDKKNAMLLEMRDGLAQMFEALADNDEVRAVLLTGAGGDFCAGADIGEMGKGGLGGSLYRVRHMQRLMRAMVRLQKPVVAAVQGVAVGMGLSMALACDVVLAGQSARFGQVQRRIALPPDAGAVWFLTRYLGVLRAKELVLSGRMFPATEALAMGLVSRVEPDSQLLDAARSIAREYARGPTIAFGIGKRMFDLAPSSSFDDFMEHEASMVPLSVTSEDFREGTRAFLEKRQACWTGQ</sequence>